<keyword evidence="3" id="KW-1185">Reference proteome</keyword>
<reference evidence="3" key="1">
    <citation type="submission" date="2016-11" db="EMBL/GenBank/DDBJ databases">
        <authorList>
            <person name="Varghese N."/>
            <person name="Submissions S."/>
        </authorList>
    </citation>
    <scope>NUCLEOTIDE SEQUENCE [LARGE SCALE GENOMIC DNA]</scope>
    <source>
        <strain evidence="3">UWOS</strain>
    </source>
</reference>
<sequence length="340" mass="38683">MAVEMPQIGAKIFKTLGNRGFSSSATWSLAGSAGSGRQYFRIRENGKSAILQTNASANEDFERFVSLGRSFSAFKLPTPEIWAVDEESSQVLMQDLGENTLLSQMLNNGELTGNVRILYPVAIEALVRWQESSSRFFLSRPDIAARRFDYDALKWETDYFRMNYLQKKQGITEIPMEVENFFATLACMVDTHPKVLMHRDFQSQNIMVCSNSEVGFVDFQGARRGSMFYDIASLLWDPYVSLPEEVVVDFFTEWYRTYLPVSQSFSPEDAWTLFIQASLQRLMQALGAFCFLSAGKKIQSFEAYIEPGKKRLLRVLELYESLSPSYHKAIAFLKNSLASS</sequence>
<dbReference type="Pfam" id="PF01636">
    <property type="entry name" value="APH"/>
    <property type="match status" value="1"/>
</dbReference>
<evidence type="ECO:0000313" key="3">
    <source>
        <dbReference type="Proteomes" id="UP000184275"/>
    </source>
</evidence>
<dbReference type="AlphaFoldDB" id="A0A1M6XRS7"/>
<proteinExistence type="predicted"/>
<dbReference type="InterPro" id="IPR002575">
    <property type="entry name" value="Aminoglycoside_PTrfase"/>
</dbReference>
<feature type="domain" description="Aminoglycoside phosphotransferase" evidence="1">
    <location>
        <begin position="32"/>
        <end position="254"/>
    </location>
</feature>
<evidence type="ECO:0000313" key="2">
    <source>
        <dbReference type="EMBL" id="SHL08549.1"/>
    </source>
</evidence>
<dbReference type="Gene3D" id="3.90.1200.10">
    <property type="match status" value="1"/>
</dbReference>
<dbReference type="Proteomes" id="UP000184275">
    <property type="component" value="Unassembled WGS sequence"/>
</dbReference>
<dbReference type="EMBL" id="FRAW01000034">
    <property type="protein sequence ID" value="SHL08549.1"/>
    <property type="molecule type" value="Genomic_DNA"/>
</dbReference>
<dbReference type="Gene3D" id="3.30.200.20">
    <property type="entry name" value="Phosphorylase Kinase, domain 1"/>
    <property type="match status" value="1"/>
</dbReference>
<dbReference type="InterPro" id="IPR011009">
    <property type="entry name" value="Kinase-like_dom_sf"/>
</dbReference>
<accession>A0A1M6XRS7</accession>
<gene>
    <name evidence="2" type="ORF">SAMN05720469_1343</name>
</gene>
<name>A0A1M6XRS7_9BACT</name>
<dbReference type="RefSeq" id="WP_159433733.1">
    <property type="nucleotide sequence ID" value="NZ_FRAW01000034.1"/>
</dbReference>
<organism evidence="2 3">
    <name type="scientific">Fibrobacter intestinalis</name>
    <dbReference type="NCBI Taxonomy" id="28122"/>
    <lineage>
        <taxon>Bacteria</taxon>
        <taxon>Pseudomonadati</taxon>
        <taxon>Fibrobacterota</taxon>
        <taxon>Fibrobacteria</taxon>
        <taxon>Fibrobacterales</taxon>
        <taxon>Fibrobacteraceae</taxon>
        <taxon>Fibrobacter</taxon>
    </lineage>
</organism>
<dbReference type="SUPFAM" id="SSF56112">
    <property type="entry name" value="Protein kinase-like (PK-like)"/>
    <property type="match status" value="1"/>
</dbReference>
<evidence type="ECO:0000259" key="1">
    <source>
        <dbReference type="Pfam" id="PF01636"/>
    </source>
</evidence>
<protein>
    <recommendedName>
        <fullName evidence="1">Aminoglycoside phosphotransferase domain-containing protein</fullName>
    </recommendedName>
</protein>